<name>A0A1T4JKN9_9FIRM</name>
<reference evidence="13" key="1">
    <citation type="submission" date="2017-02" db="EMBL/GenBank/DDBJ databases">
        <authorList>
            <person name="Varghese N."/>
            <person name="Submissions S."/>
        </authorList>
    </citation>
    <scope>NUCLEOTIDE SEQUENCE [LARGE SCALE GENOMIC DNA]</scope>
    <source>
        <strain evidence="13">ATCC BAA-73</strain>
    </source>
</reference>
<dbReference type="Gene3D" id="3.40.190.10">
    <property type="entry name" value="Periplasmic binding protein-like II"/>
    <property type="match status" value="2"/>
</dbReference>
<evidence type="ECO:0000256" key="1">
    <source>
        <dbReference type="ARBA" id="ARBA00002841"/>
    </source>
</evidence>
<comment type="function">
    <text evidence="1">Part of the ABC transporter complex PstSACB involved in phosphate import.</text>
</comment>
<keyword evidence="13" id="KW-1185">Reference proteome</keyword>
<dbReference type="InterPro" id="IPR024370">
    <property type="entry name" value="PBP_domain"/>
</dbReference>
<feature type="domain" description="PBP" evidence="11">
    <location>
        <begin position="31"/>
        <end position="282"/>
    </location>
</feature>
<gene>
    <name evidence="12" type="ORF">SAMN02745118_00105</name>
</gene>
<proteinExistence type="inferred from homology"/>
<protein>
    <recommendedName>
        <fullName evidence="10">Phosphate-binding protein</fullName>
    </recommendedName>
</protein>
<comment type="function">
    <text evidence="10">Involved in the system for phosphate transport across the cytoplasmic membrane.</text>
</comment>
<dbReference type="InterPro" id="IPR050811">
    <property type="entry name" value="Phosphate_ABC_transporter"/>
</dbReference>
<evidence type="ECO:0000256" key="6">
    <source>
        <dbReference type="ARBA" id="ARBA00022592"/>
    </source>
</evidence>
<dbReference type="GO" id="GO:0005886">
    <property type="term" value="C:plasma membrane"/>
    <property type="evidence" value="ECO:0007669"/>
    <property type="project" value="UniProtKB-SubCell"/>
</dbReference>
<evidence type="ECO:0000256" key="4">
    <source>
        <dbReference type="ARBA" id="ARBA00011529"/>
    </source>
</evidence>
<keyword evidence="6 10" id="KW-0592">Phosphate transport</keyword>
<keyword evidence="5 10" id="KW-0813">Transport</keyword>
<evidence type="ECO:0000313" key="12">
    <source>
        <dbReference type="EMBL" id="SJZ30701.1"/>
    </source>
</evidence>
<dbReference type="STRING" id="142842.SAMN02745118_00105"/>
<evidence type="ECO:0000256" key="2">
    <source>
        <dbReference type="ARBA" id="ARBA00004193"/>
    </source>
</evidence>
<evidence type="ECO:0000256" key="9">
    <source>
        <dbReference type="ARBA" id="ARBA00023288"/>
    </source>
</evidence>
<keyword evidence="7" id="KW-0732">Signal</keyword>
<dbReference type="GO" id="GO:0042301">
    <property type="term" value="F:phosphate ion binding"/>
    <property type="evidence" value="ECO:0007669"/>
    <property type="project" value="UniProtKB-UniRule"/>
</dbReference>
<dbReference type="SUPFAM" id="SSF53850">
    <property type="entry name" value="Periplasmic binding protein-like II"/>
    <property type="match status" value="1"/>
</dbReference>
<organism evidence="12 13">
    <name type="scientific">Selenihalanaerobacter shriftii</name>
    <dbReference type="NCBI Taxonomy" id="142842"/>
    <lineage>
        <taxon>Bacteria</taxon>
        <taxon>Bacillati</taxon>
        <taxon>Bacillota</taxon>
        <taxon>Clostridia</taxon>
        <taxon>Halanaerobiales</taxon>
        <taxon>Halobacteroidaceae</taxon>
        <taxon>Selenihalanaerobacter</taxon>
    </lineage>
</organism>
<comment type="similarity">
    <text evidence="3 10">Belongs to the PstS family.</text>
</comment>
<dbReference type="PROSITE" id="PS51257">
    <property type="entry name" value="PROKAR_LIPOPROTEIN"/>
    <property type="match status" value="1"/>
</dbReference>
<evidence type="ECO:0000256" key="10">
    <source>
        <dbReference type="RuleBase" id="RU367119"/>
    </source>
</evidence>
<evidence type="ECO:0000256" key="3">
    <source>
        <dbReference type="ARBA" id="ARBA00008725"/>
    </source>
</evidence>
<dbReference type="OrthoDB" id="9790048at2"/>
<keyword evidence="10" id="KW-0472">Membrane</keyword>
<evidence type="ECO:0000256" key="5">
    <source>
        <dbReference type="ARBA" id="ARBA00022448"/>
    </source>
</evidence>
<dbReference type="AlphaFoldDB" id="A0A1T4JKN9"/>
<dbReference type="GO" id="GO:0006817">
    <property type="term" value="P:phosphate ion transport"/>
    <property type="evidence" value="ECO:0007669"/>
    <property type="project" value="UniProtKB-UniRule"/>
</dbReference>
<sequence length="309" mass="33296">MKNLFSKKAIILLSMLVVTGVFLVGCGGAQNQEGQQQSYVQVKGSDTMVNMVQILAEDYMAKKEGASLSVTGGGSGTGVAALINDKVDIANASRVMKEEEIKQAEDNGVDVKRFVVAMDGLAVVVNADNSIKDLTVNEIGQIFKGEITNWKEVGGPDQKITTYGRQSNSGTFVYFRNNVLKGDYTANMKRMNGNAQIVEALKADKTGIGYVGIGYVVKEDKVVEGLNVLNIAKDANAKPASPLKAENVKTGAYPLARPLNQYTNGKPTGVVLDFIEFELSEEGQGIAIEQGFYPVSPKFQDLNEKHLSE</sequence>
<dbReference type="PANTHER" id="PTHR30570">
    <property type="entry name" value="PERIPLASMIC PHOSPHATE BINDING COMPONENT OF PHOSPHATE ABC TRANSPORTER"/>
    <property type="match status" value="1"/>
</dbReference>
<keyword evidence="9 10" id="KW-0449">Lipoprotein</keyword>
<keyword evidence="10" id="KW-1003">Cell membrane</keyword>
<comment type="subcellular location">
    <subcellularLocation>
        <location evidence="2 10">Cell membrane</location>
        <topology evidence="2 10">Lipid-anchor</topology>
    </subcellularLocation>
</comment>
<evidence type="ECO:0000256" key="7">
    <source>
        <dbReference type="ARBA" id="ARBA00022729"/>
    </source>
</evidence>
<accession>A0A1T4JKN9</accession>
<dbReference type="RefSeq" id="WP_078808642.1">
    <property type="nucleotide sequence ID" value="NZ_FUWM01000003.1"/>
</dbReference>
<evidence type="ECO:0000256" key="8">
    <source>
        <dbReference type="ARBA" id="ARBA00023139"/>
    </source>
</evidence>
<dbReference type="CDD" id="cd13566">
    <property type="entry name" value="PBP2_phosphate"/>
    <property type="match status" value="1"/>
</dbReference>
<dbReference type="Proteomes" id="UP000190625">
    <property type="component" value="Unassembled WGS sequence"/>
</dbReference>
<dbReference type="EMBL" id="FUWM01000003">
    <property type="protein sequence ID" value="SJZ30701.1"/>
    <property type="molecule type" value="Genomic_DNA"/>
</dbReference>
<keyword evidence="8 10" id="KW-0564">Palmitate</keyword>
<dbReference type="Pfam" id="PF12849">
    <property type="entry name" value="PBP_like_2"/>
    <property type="match status" value="1"/>
</dbReference>
<dbReference type="NCBIfam" id="TIGR02136">
    <property type="entry name" value="ptsS_2"/>
    <property type="match status" value="1"/>
</dbReference>
<comment type="subunit">
    <text evidence="4 10">The complex is composed of two ATP-binding proteins (PstB), two transmembrane proteins (PstC and PstA) and a solute-binding protein (PstS).</text>
</comment>
<dbReference type="InterPro" id="IPR011862">
    <property type="entry name" value="Phos-bd"/>
</dbReference>
<dbReference type="PANTHER" id="PTHR30570:SF1">
    <property type="entry name" value="PHOSPHATE-BINDING PROTEIN PSTS"/>
    <property type="match status" value="1"/>
</dbReference>
<evidence type="ECO:0000259" key="11">
    <source>
        <dbReference type="Pfam" id="PF12849"/>
    </source>
</evidence>
<evidence type="ECO:0000313" key="13">
    <source>
        <dbReference type="Proteomes" id="UP000190625"/>
    </source>
</evidence>